<dbReference type="AlphaFoldDB" id="A0AA40DN22"/>
<evidence type="ECO:0000313" key="2">
    <source>
        <dbReference type="Proteomes" id="UP001172101"/>
    </source>
</evidence>
<dbReference type="RefSeq" id="XP_060291976.1">
    <property type="nucleotide sequence ID" value="XM_060435245.1"/>
</dbReference>
<dbReference type="InterPro" id="IPR029032">
    <property type="entry name" value="AhpD-like"/>
</dbReference>
<evidence type="ECO:0000313" key="1">
    <source>
        <dbReference type="EMBL" id="KAK0706882.1"/>
    </source>
</evidence>
<gene>
    <name evidence="1" type="ORF">B0T26DRAFT_478525</name>
</gene>
<accession>A0AA40DN22</accession>
<protein>
    <submittedName>
        <fullName evidence="1">Uncharacterized protein</fullName>
    </submittedName>
</protein>
<comment type="caution">
    <text evidence="1">The sequence shown here is derived from an EMBL/GenBank/DDBJ whole genome shotgun (WGS) entry which is preliminary data.</text>
</comment>
<dbReference type="Gene3D" id="1.20.1290.10">
    <property type="entry name" value="AhpD-like"/>
    <property type="match status" value="1"/>
</dbReference>
<proteinExistence type="predicted"/>
<dbReference type="SUPFAM" id="SSF69118">
    <property type="entry name" value="AhpD-like"/>
    <property type="match status" value="1"/>
</dbReference>
<name>A0AA40DN22_9PEZI</name>
<dbReference type="EMBL" id="JAUIRO010000007">
    <property type="protein sequence ID" value="KAK0706882.1"/>
    <property type="molecule type" value="Genomic_DNA"/>
</dbReference>
<organism evidence="1 2">
    <name type="scientific">Lasiosphaeria miniovina</name>
    <dbReference type="NCBI Taxonomy" id="1954250"/>
    <lineage>
        <taxon>Eukaryota</taxon>
        <taxon>Fungi</taxon>
        <taxon>Dikarya</taxon>
        <taxon>Ascomycota</taxon>
        <taxon>Pezizomycotina</taxon>
        <taxon>Sordariomycetes</taxon>
        <taxon>Sordariomycetidae</taxon>
        <taxon>Sordariales</taxon>
        <taxon>Lasiosphaeriaceae</taxon>
        <taxon>Lasiosphaeria</taxon>
    </lineage>
</organism>
<dbReference type="Proteomes" id="UP001172101">
    <property type="component" value="Unassembled WGS sequence"/>
</dbReference>
<reference evidence="1" key="1">
    <citation type="submission" date="2023-06" db="EMBL/GenBank/DDBJ databases">
        <title>Genome-scale phylogeny and comparative genomics of the fungal order Sordariales.</title>
        <authorList>
            <consortium name="Lawrence Berkeley National Laboratory"/>
            <person name="Hensen N."/>
            <person name="Bonometti L."/>
            <person name="Westerberg I."/>
            <person name="Brannstrom I.O."/>
            <person name="Guillou S."/>
            <person name="Cros-Aarteil S."/>
            <person name="Calhoun S."/>
            <person name="Haridas S."/>
            <person name="Kuo A."/>
            <person name="Mondo S."/>
            <person name="Pangilinan J."/>
            <person name="Riley R."/>
            <person name="LaButti K."/>
            <person name="Andreopoulos B."/>
            <person name="Lipzen A."/>
            <person name="Chen C."/>
            <person name="Yanf M."/>
            <person name="Daum C."/>
            <person name="Ng V."/>
            <person name="Clum A."/>
            <person name="Steindorff A."/>
            <person name="Ohm R."/>
            <person name="Martin F."/>
            <person name="Silar P."/>
            <person name="Natvig D."/>
            <person name="Lalanne C."/>
            <person name="Gautier V."/>
            <person name="Ament-velasquez S.L."/>
            <person name="Kruys A."/>
            <person name="Hutchinson M.I."/>
            <person name="Powell A.J."/>
            <person name="Barry K."/>
            <person name="Miller A.N."/>
            <person name="Grigoriev I.V."/>
            <person name="Debuchy R."/>
            <person name="Gladieux P."/>
            <person name="Thoren M.H."/>
            <person name="Johannesson H."/>
        </authorList>
    </citation>
    <scope>NUCLEOTIDE SEQUENCE</scope>
    <source>
        <strain evidence="1">SMH2392-1A</strain>
    </source>
</reference>
<keyword evidence="2" id="KW-1185">Reference proteome</keyword>
<dbReference type="GeneID" id="85318515"/>
<sequence>MLQFTISLLGQGCCFQRDGDRSVGISRRGCGARAGLGSLLHKTDTSYGLFLSDHSVLDITESELVILPAILCQDLKGPTDWHLKRCLRLGFTREDVDAVQKVIERIVTHGGGKLSQIGSVWDIQDE</sequence>